<organism evidence="1 2">
    <name type="scientific">Phlebia brevispora</name>
    <dbReference type="NCBI Taxonomy" id="194682"/>
    <lineage>
        <taxon>Eukaryota</taxon>
        <taxon>Fungi</taxon>
        <taxon>Dikarya</taxon>
        <taxon>Basidiomycota</taxon>
        <taxon>Agaricomycotina</taxon>
        <taxon>Agaricomycetes</taxon>
        <taxon>Polyporales</taxon>
        <taxon>Meruliaceae</taxon>
        <taxon>Phlebia</taxon>
    </lineage>
</organism>
<gene>
    <name evidence="1" type="ORF">NM688_g3459</name>
</gene>
<evidence type="ECO:0000313" key="1">
    <source>
        <dbReference type="EMBL" id="KAJ3553724.1"/>
    </source>
</evidence>
<dbReference type="EMBL" id="JANHOG010000506">
    <property type="protein sequence ID" value="KAJ3553724.1"/>
    <property type="molecule type" value="Genomic_DNA"/>
</dbReference>
<comment type="caution">
    <text evidence="1">The sequence shown here is derived from an EMBL/GenBank/DDBJ whole genome shotgun (WGS) entry which is preliminary data.</text>
</comment>
<evidence type="ECO:0000313" key="2">
    <source>
        <dbReference type="Proteomes" id="UP001148662"/>
    </source>
</evidence>
<sequence>MDEVWALAVTPDGRYLASGGKDMRVGVWDVEKDAWIRSLRNRRNSVMALTFRKAGVSSVGASASLQLYSTSLDQNINLFDLSVMGYVETLFGHDTTPVLGIDLLIRETVVSAGGQSRREDVLEGADSDEIDVDDKCEKKGEDLVEGSVECAAVCQHSKQWAVFKSLLAHGFDESETDAKEMRILSTRIFHWTPGSWDGEIHLWKLDASLKSFSLLNTISALGIVNPLQFVTPSQHIASTRLGAVL</sequence>
<dbReference type="Proteomes" id="UP001148662">
    <property type="component" value="Unassembled WGS sequence"/>
</dbReference>
<protein>
    <submittedName>
        <fullName evidence="1">Uncharacterized protein</fullName>
    </submittedName>
</protein>
<accession>A0ACC1T5M2</accession>
<proteinExistence type="predicted"/>
<name>A0ACC1T5M2_9APHY</name>
<keyword evidence="2" id="KW-1185">Reference proteome</keyword>
<reference evidence="1" key="1">
    <citation type="submission" date="2022-07" db="EMBL/GenBank/DDBJ databases">
        <title>Genome Sequence of Phlebia brevispora.</title>
        <authorList>
            <person name="Buettner E."/>
        </authorList>
    </citation>
    <scope>NUCLEOTIDE SEQUENCE</scope>
    <source>
        <strain evidence="1">MPL23</strain>
    </source>
</reference>